<name>A0AAW2AWC3_CULAL</name>
<organism evidence="1 2">
    <name type="scientific">Culter alburnus</name>
    <name type="common">Topmouth culter</name>
    <dbReference type="NCBI Taxonomy" id="194366"/>
    <lineage>
        <taxon>Eukaryota</taxon>
        <taxon>Metazoa</taxon>
        <taxon>Chordata</taxon>
        <taxon>Craniata</taxon>
        <taxon>Vertebrata</taxon>
        <taxon>Euteleostomi</taxon>
        <taxon>Actinopterygii</taxon>
        <taxon>Neopterygii</taxon>
        <taxon>Teleostei</taxon>
        <taxon>Ostariophysi</taxon>
        <taxon>Cypriniformes</taxon>
        <taxon>Xenocyprididae</taxon>
        <taxon>Xenocypridinae</taxon>
        <taxon>Culter</taxon>
    </lineage>
</organism>
<comment type="caution">
    <text evidence="1">The sequence shown here is derived from an EMBL/GenBank/DDBJ whole genome shotgun (WGS) entry which is preliminary data.</text>
</comment>
<reference evidence="1 2" key="1">
    <citation type="submission" date="2024-05" db="EMBL/GenBank/DDBJ databases">
        <title>A high-quality chromosomal-level genome assembly of Topmouth culter (Culter alburnus).</title>
        <authorList>
            <person name="Zhao H."/>
        </authorList>
    </citation>
    <scope>NUCLEOTIDE SEQUENCE [LARGE SCALE GENOMIC DNA]</scope>
    <source>
        <strain evidence="1">CATC2023</strain>
        <tissue evidence="1">Muscle</tissue>
    </source>
</reference>
<accession>A0AAW2AWC3</accession>
<evidence type="ECO:0000313" key="2">
    <source>
        <dbReference type="Proteomes" id="UP001479290"/>
    </source>
</evidence>
<dbReference type="EMBL" id="JAWDJR010000004">
    <property type="protein sequence ID" value="KAK9976395.1"/>
    <property type="molecule type" value="Genomic_DNA"/>
</dbReference>
<proteinExistence type="predicted"/>
<feature type="non-terminal residue" evidence="1">
    <location>
        <position position="1"/>
    </location>
</feature>
<evidence type="ECO:0000313" key="1">
    <source>
        <dbReference type="EMBL" id="KAK9976395.1"/>
    </source>
</evidence>
<gene>
    <name evidence="1" type="ORF">ABG768_021600</name>
</gene>
<feature type="non-terminal residue" evidence="1">
    <location>
        <position position="68"/>
    </location>
</feature>
<dbReference type="AlphaFoldDB" id="A0AAW2AWC3"/>
<protein>
    <submittedName>
        <fullName evidence="1">Uncharacterized protein</fullName>
    </submittedName>
</protein>
<keyword evidence="2" id="KW-1185">Reference proteome</keyword>
<dbReference type="Proteomes" id="UP001479290">
    <property type="component" value="Unassembled WGS sequence"/>
</dbReference>
<sequence length="68" mass="7755">TSASDAHFQAYLLEGLMRWNEDRMEEAVKGQSTLRSYGSALREAVDQLSRRVLGKPLDERYHPPGVYT</sequence>